<dbReference type="EMBL" id="PFAS01000023">
    <property type="protein sequence ID" value="PIT93947.1"/>
    <property type="molecule type" value="Genomic_DNA"/>
</dbReference>
<dbReference type="PANTHER" id="PTHR43685:SF2">
    <property type="entry name" value="GLYCOSYLTRANSFERASE 2-LIKE DOMAIN-CONTAINING PROTEIN"/>
    <property type="match status" value="1"/>
</dbReference>
<dbReference type="Proteomes" id="UP000229335">
    <property type="component" value="Unassembled WGS sequence"/>
</dbReference>
<gene>
    <name evidence="2" type="ORF">COU00_01555</name>
</gene>
<dbReference type="Gene3D" id="3.90.550.10">
    <property type="entry name" value="Spore Coat Polysaccharide Biosynthesis Protein SpsA, Chain A"/>
    <property type="match status" value="1"/>
</dbReference>
<dbReference type="Pfam" id="PF00535">
    <property type="entry name" value="Glycos_transf_2"/>
    <property type="match status" value="1"/>
</dbReference>
<dbReference type="AlphaFoldDB" id="A0A2M6WME3"/>
<protein>
    <recommendedName>
        <fullName evidence="1">Glycosyltransferase 2-like domain-containing protein</fullName>
    </recommendedName>
</protein>
<evidence type="ECO:0000313" key="3">
    <source>
        <dbReference type="Proteomes" id="UP000229335"/>
    </source>
</evidence>
<organism evidence="2 3">
    <name type="scientific">Candidatus Falkowbacteria bacterium CG10_big_fil_rev_8_21_14_0_10_43_11</name>
    <dbReference type="NCBI Taxonomy" id="1974568"/>
    <lineage>
        <taxon>Bacteria</taxon>
        <taxon>Candidatus Falkowiibacteriota</taxon>
    </lineage>
</organism>
<dbReference type="InterPro" id="IPR050834">
    <property type="entry name" value="Glycosyltransf_2"/>
</dbReference>
<feature type="domain" description="Glycosyltransferase 2-like" evidence="1">
    <location>
        <begin position="8"/>
        <end position="140"/>
    </location>
</feature>
<name>A0A2M6WME3_9BACT</name>
<sequence length="238" mass="27974">MSQNNLISIIIPVYNQAEEIRAALASILSQTYKNYEVIIVNDGSTDNTAVTLEELKHKFWQKKIRCKIIQQNNQGANAARNRGAQEARGEFIIFWDADIVAAPEMLEKMRNALQSNPEVSYAYSSFIFGKKKFKLWPFDAEKLKQMPYIHSTSLIRREHLVSWDAEIKRLQDWDLWLTMLVQGHTGVWVPEFLFTVQTAHGTMSHWLPKFVYRWLPWMKEVKKYKEAVEIIKKKHKIF</sequence>
<proteinExistence type="predicted"/>
<evidence type="ECO:0000259" key="1">
    <source>
        <dbReference type="Pfam" id="PF00535"/>
    </source>
</evidence>
<comment type="caution">
    <text evidence="2">The sequence shown here is derived from an EMBL/GenBank/DDBJ whole genome shotgun (WGS) entry which is preliminary data.</text>
</comment>
<dbReference type="SUPFAM" id="SSF53448">
    <property type="entry name" value="Nucleotide-diphospho-sugar transferases"/>
    <property type="match status" value="1"/>
</dbReference>
<reference evidence="3" key="1">
    <citation type="submission" date="2017-09" db="EMBL/GenBank/DDBJ databases">
        <title>Depth-based differentiation of microbial function through sediment-hosted aquifers and enrichment of novel symbionts in the deep terrestrial subsurface.</title>
        <authorList>
            <person name="Probst A.J."/>
            <person name="Ladd B."/>
            <person name="Jarett J.K."/>
            <person name="Geller-Mcgrath D.E."/>
            <person name="Sieber C.M.K."/>
            <person name="Emerson J.B."/>
            <person name="Anantharaman K."/>
            <person name="Thomas B.C."/>
            <person name="Malmstrom R."/>
            <person name="Stieglmeier M."/>
            <person name="Klingl A."/>
            <person name="Woyke T."/>
            <person name="Ryan C.M."/>
            <person name="Banfield J.F."/>
        </authorList>
    </citation>
    <scope>NUCLEOTIDE SEQUENCE [LARGE SCALE GENOMIC DNA]</scope>
</reference>
<evidence type="ECO:0000313" key="2">
    <source>
        <dbReference type="EMBL" id="PIT93947.1"/>
    </source>
</evidence>
<dbReference type="InterPro" id="IPR029044">
    <property type="entry name" value="Nucleotide-diphossugar_trans"/>
</dbReference>
<dbReference type="CDD" id="cd00761">
    <property type="entry name" value="Glyco_tranf_GTA_type"/>
    <property type="match status" value="1"/>
</dbReference>
<accession>A0A2M6WME3</accession>
<dbReference type="InterPro" id="IPR001173">
    <property type="entry name" value="Glyco_trans_2-like"/>
</dbReference>
<dbReference type="PANTHER" id="PTHR43685">
    <property type="entry name" value="GLYCOSYLTRANSFERASE"/>
    <property type="match status" value="1"/>
</dbReference>